<evidence type="ECO:0000313" key="3">
    <source>
        <dbReference type="Proteomes" id="UP001219355"/>
    </source>
</evidence>
<feature type="region of interest" description="Disordered" evidence="1">
    <location>
        <begin position="160"/>
        <end position="514"/>
    </location>
</feature>
<accession>A0AAF0DE88</accession>
<feature type="compositionally biased region" description="Basic and acidic residues" evidence="1">
    <location>
        <begin position="340"/>
        <end position="349"/>
    </location>
</feature>
<feature type="compositionally biased region" description="Polar residues" evidence="1">
    <location>
        <begin position="85"/>
        <end position="104"/>
    </location>
</feature>
<feature type="region of interest" description="Disordered" evidence="1">
    <location>
        <begin position="1184"/>
        <end position="1230"/>
    </location>
</feature>
<feature type="compositionally biased region" description="Polar residues" evidence="1">
    <location>
        <begin position="837"/>
        <end position="847"/>
    </location>
</feature>
<feature type="compositionally biased region" description="Pro residues" evidence="1">
    <location>
        <begin position="1184"/>
        <end position="1200"/>
    </location>
</feature>
<feature type="compositionally biased region" description="Low complexity" evidence="1">
    <location>
        <begin position="210"/>
        <end position="222"/>
    </location>
</feature>
<dbReference type="Proteomes" id="UP001219355">
    <property type="component" value="Chromosome 1"/>
</dbReference>
<organism evidence="2 3">
    <name type="scientific">Emydomyces testavorans</name>
    <dbReference type="NCBI Taxonomy" id="2070801"/>
    <lineage>
        <taxon>Eukaryota</taxon>
        <taxon>Fungi</taxon>
        <taxon>Dikarya</taxon>
        <taxon>Ascomycota</taxon>
        <taxon>Pezizomycotina</taxon>
        <taxon>Eurotiomycetes</taxon>
        <taxon>Eurotiomycetidae</taxon>
        <taxon>Onygenales</taxon>
        <taxon>Nannizziopsiaceae</taxon>
        <taxon>Emydomyces</taxon>
    </lineage>
</organism>
<feature type="compositionally biased region" description="Basic and acidic residues" evidence="1">
    <location>
        <begin position="399"/>
        <end position="408"/>
    </location>
</feature>
<keyword evidence="3" id="KW-1185">Reference proteome</keyword>
<feature type="compositionally biased region" description="Polar residues" evidence="1">
    <location>
        <begin position="1074"/>
        <end position="1083"/>
    </location>
</feature>
<feature type="compositionally biased region" description="Basic and acidic residues" evidence="1">
    <location>
        <begin position="306"/>
        <end position="317"/>
    </location>
</feature>
<feature type="compositionally biased region" description="Low complexity" evidence="1">
    <location>
        <begin position="871"/>
        <end position="890"/>
    </location>
</feature>
<feature type="compositionally biased region" description="Polar residues" evidence="1">
    <location>
        <begin position="160"/>
        <end position="196"/>
    </location>
</feature>
<sequence length="1409" mass="151600">MSYSGYNFSSYQYQSGRGQPSNPSHSASGSSALASGWQNTNRDYSQQDYAWQGQNPANMQGSNPSQTGNAYWSSNNDTYGHAQDHSQQGRTASPNVTPSYQPSGHSLDPTDRPNSAQRSRNAAVTALTALSASVPNRRFSQSASTSSSVYSSQNMTYIPTVNNTGPTNDLSQPEYSSNLGLSTRQSTGGQSSNTLQPPAVHMGQGRDTWSSMSTSAMSYSNSPTTQSGSKAPGSYAPQNRTSLSIPTSSASRYGSVSTGPTATIPSPSYTARTTVSETSTSRMNSNPPQYPTSEIRNQDSPLSNISHRESVHREGRNTRPPQSPSQTSLPTFVDPSKIYDPYHDYERAKAAYNLHNTQNPQDAQPTPAESDQNTAVEQALVAALTGNTAQQQPPLQNEESEKAEDMQHPPEAAALQQPESAKQVKNPRKPSAKRKSAVSTAPTSTQQTGKTESAQDSSKNAPKKRKSRMPKAPINKIVTAEEQSNPPPASEPTPPATNAEASGEGSIEEKMASEMRLMIERMRELRSKDPSLFAKLWDGVKKGPSSSQTSPAVQTSTIPTVSKPTETAAVSYTSATQTPTKSQDAGTTAEKLPDLGKFPAARRKRRSKPRITDGDTVAAQENVSIKDGTPSGCPEVTPKAKKSRARVSRGKTDVAADENRSSALMQDGTPELQCAETANQSKVKAAQTPIAPNGASKEVTKTSADDNQPVSTPQLKKASNTWPLERRQALADAACKYIKELPQNEGKECPASLILGLIDQDPSYPQLCEMVEAKGLFVNRVHFAKHLLKAVPSLASSQPGNPPQTDPSPIPASQPSQSSASTGNAAQQAQPPGLSPATHSSHTQTQMGHPPMYPMHPPQLAALPATNLGPAQSTSITQQATTQSTKALQTPSPMNPPTQAVPTLPRPSPIGGPTHAGPFQYQPTATSSFLSRSLVDQKSGGRPPSHFSRLLPAPNHTSTPAREQRNGPHSVPPAPAISQVSMGQANRSVDKDRRFRQFNPASLYANGKSSPKSSVLEPAVREPPPGSKAAQAKKRNFSDIVDLTQSLDDDEDMEDIEPVGKKSRLDELRPSDSVAASTESPSGLLNGADLSRFQLVETTDAAKRDALRRRNDIIMPFNKAAALRRSYYNPKTIARDILIAAGRHPTEKPLNYHLLKLREIFQAVDYNSDLRSFRWDLVDPGSPPPEVPLAPLPSRPPIPSRFPQSDLLSDASRPSSAGLHNQGPRDLEDLEAPKDDQNLIVQHSSPTNLQQSRFSQHILPSPSNLLHSMSNSTHTPRRGRGRPPGAKNKPKDPKGVEVVVRPSPLPPIDLAACFKDKNGRSWTPKISEQGPHPALIFPAASSSIRSFNKIHGNKTERSKAMEVLRALEIKKARVGIGVSKGGCTLFNYKRLPAVAAFENVRRIIPADSK</sequence>
<feature type="compositionally biased region" description="Polar residues" evidence="1">
    <location>
        <begin position="236"/>
        <end position="305"/>
    </location>
</feature>
<dbReference type="EMBL" id="CP120627">
    <property type="protein sequence ID" value="WEW56942.1"/>
    <property type="molecule type" value="Genomic_DNA"/>
</dbReference>
<gene>
    <name evidence="2" type="ORF">PRK78_002401</name>
</gene>
<feature type="compositionally biased region" description="Low complexity" evidence="1">
    <location>
        <begin position="21"/>
        <end position="35"/>
    </location>
</feature>
<evidence type="ECO:0000256" key="1">
    <source>
        <dbReference type="SAM" id="MobiDB-lite"/>
    </source>
</evidence>
<feature type="region of interest" description="Disordered" evidence="1">
    <location>
        <begin position="540"/>
        <end position="723"/>
    </location>
</feature>
<name>A0AAF0DE88_9EURO</name>
<protein>
    <submittedName>
        <fullName evidence="2">Uncharacterized protein</fullName>
    </submittedName>
</protein>
<feature type="compositionally biased region" description="Basic residues" evidence="1">
    <location>
        <begin position="425"/>
        <end position="436"/>
    </location>
</feature>
<feature type="compositionally biased region" description="Acidic residues" evidence="1">
    <location>
        <begin position="1047"/>
        <end position="1057"/>
    </location>
</feature>
<feature type="compositionally biased region" description="Polar residues" evidence="1">
    <location>
        <begin position="921"/>
        <end position="936"/>
    </location>
</feature>
<feature type="compositionally biased region" description="Basic and acidic residues" evidence="1">
    <location>
        <begin position="1058"/>
        <end position="1070"/>
    </location>
</feature>
<feature type="compositionally biased region" description="Basic residues" evidence="1">
    <location>
        <begin position="639"/>
        <end position="649"/>
    </location>
</feature>
<feature type="region of interest" description="Disordered" evidence="1">
    <location>
        <begin position="1260"/>
        <end position="1297"/>
    </location>
</feature>
<feature type="region of interest" description="Disordered" evidence="1">
    <location>
        <begin position="1"/>
        <end position="122"/>
    </location>
</feature>
<feature type="compositionally biased region" description="Pro residues" evidence="1">
    <location>
        <begin position="800"/>
        <end position="812"/>
    </location>
</feature>
<feature type="compositionally biased region" description="Polar residues" evidence="1">
    <location>
        <begin position="36"/>
        <end position="78"/>
    </location>
</feature>
<feature type="compositionally biased region" description="Pro residues" evidence="1">
    <location>
        <begin position="485"/>
        <end position="495"/>
    </location>
</feature>
<feature type="compositionally biased region" description="Polar residues" evidence="1">
    <location>
        <begin position="544"/>
        <end position="586"/>
    </location>
</feature>
<feature type="compositionally biased region" description="Basic residues" evidence="1">
    <location>
        <begin position="600"/>
        <end position="609"/>
    </location>
</feature>
<feature type="compositionally biased region" description="Polar residues" evidence="1">
    <location>
        <begin position="978"/>
        <end position="987"/>
    </location>
</feature>
<evidence type="ECO:0000313" key="2">
    <source>
        <dbReference type="EMBL" id="WEW56942.1"/>
    </source>
</evidence>
<reference evidence="2" key="1">
    <citation type="submission" date="2023-03" db="EMBL/GenBank/DDBJ databases">
        <title>Emydomyces testavorans Genome Sequence.</title>
        <authorList>
            <person name="Hoyer L."/>
        </authorList>
    </citation>
    <scope>NUCLEOTIDE SEQUENCE</scope>
    <source>
        <strain evidence="2">16-2883</strain>
    </source>
</reference>
<feature type="compositionally biased region" description="Polar residues" evidence="1">
    <location>
        <begin position="354"/>
        <end position="376"/>
    </location>
</feature>
<feature type="region of interest" description="Disordered" evidence="1">
    <location>
        <begin position="794"/>
        <end position="1085"/>
    </location>
</feature>
<feature type="compositionally biased region" description="Polar residues" evidence="1">
    <location>
        <begin position="705"/>
        <end position="722"/>
    </location>
</feature>
<proteinExistence type="predicted"/>
<feature type="compositionally biased region" description="Polar residues" evidence="1">
    <location>
        <begin position="437"/>
        <end position="460"/>
    </location>
</feature>
<feature type="compositionally biased region" description="Basic and acidic residues" evidence="1">
    <location>
        <begin position="650"/>
        <end position="660"/>
    </location>
</feature>
<feature type="compositionally biased region" description="Polar residues" evidence="1">
    <location>
        <begin position="1"/>
        <end position="20"/>
    </location>
</feature>
<feature type="compositionally biased region" description="Polar residues" evidence="1">
    <location>
        <begin position="385"/>
        <end position="397"/>
    </location>
</feature>
<feature type="compositionally biased region" description="Polar residues" evidence="1">
    <location>
        <begin position="1261"/>
        <end position="1274"/>
    </location>
</feature>